<accession>A0A6A4VCG3</accession>
<gene>
    <name evidence="6" type="primary">chp_2</name>
    <name evidence="6" type="ORF">FJT64_012670</name>
</gene>
<evidence type="ECO:0000256" key="3">
    <source>
        <dbReference type="ARBA" id="ARBA00022737"/>
    </source>
</evidence>
<evidence type="ECO:0000313" key="6">
    <source>
        <dbReference type="EMBL" id="KAF0288990.1"/>
    </source>
</evidence>
<dbReference type="FunFam" id="3.80.10.10:FF:001164">
    <property type="entry name" value="GH01279p"/>
    <property type="match status" value="1"/>
</dbReference>
<feature type="compositionally biased region" description="Pro residues" evidence="4">
    <location>
        <begin position="39"/>
        <end position="48"/>
    </location>
</feature>
<protein>
    <submittedName>
        <fullName evidence="6">Chaoptin</fullName>
    </submittedName>
</protein>
<dbReference type="SMART" id="SM00365">
    <property type="entry name" value="LRR_SD22"/>
    <property type="match status" value="6"/>
</dbReference>
<dbReference type="InterPro" id="IPR003591">
    <property type="entry name" value="Leu-rich_rpt_typical-subtyp"/>
</dbReference>
<dbReference type="OrthoDB" id="1111193at2759"/>
<keyword evidence="7" id="KW-1185">Reference proteome</keyword>
<dbReference type="Pfam" id="PF00560">
    <property type="entry name" value="LRR_1"/>
    <property type="match status" value="1"/>
</dbReference>
<dbReference type="EMBL" id="VIIS01002068">
    <property type="protein sequence ID" value="KAF0288990.1"/>
    <property type="molecule type" value="Genomic_DNA"/>
</dbReference>
<dbReference type="SUPFAM" id="SSF52047">
    <property type="entry name" value="RNI-like"/>
    <property type="match status" value="1"/>
</dbReference>
<dbReference type="Proteomes" id="UP000440578">
    <property type="component" value="Unassembled WGS sequence"/>
</dbReference>
<dbReference type="Gene3D" id="3.80.10.10">
    <property type="entry name" value="Ribonuclease Inhibitor"/>
    <property type="match status" value="7"/>
</dbReference>
<name>A0A6A4VCG3_AMPAM</name>
<sequence length="1301" mass="142201">MQDTDRLLVVSASLTLISLLLLLWAGSTGAADPAAAVTSPPPPPPPAVPSSDRRRSLLSPRRRYPPCQFNPQCSCSNSGPDLGLVECEGVRMVHVPAAINTTKVFSLTLRDNGLGEIDEDRFFMARLWRLAVQDNELRSVPGRAFSGLERSLWQLDLSGNRLTRVPHQAVRTLINLRLLDLSRESHLCASSTFTDNRISAVRRSDLQGLESHLETLVLAGNFLRQLPADLVNGLGVLHELDLSTNVLTALPAGCLSGAPRLTEVNFAGNLLTELPYAALKGTPVTTVLLGGNLINDTRSVASQEGGDGVQLQVQVLDLSENRISYLPESAWSDFAQLDSLTLRGNQLEEVDEATFESAPAIRELYMYDCSLRALENNTLVPLAGSLRVLDLGYNQLTEFPWHTLPEGLETLALNDNRLAHISAEELNRLSSLQKLNLLGESMGELNVSALTLDLRNVGLSALPSRRLTAEQTDGVGESVRKLYLGQNRLEAIDADAFSGCPILKHLDLSHNRIGELNTAAFEKLGPSLESLVVFDGFSANEFPADQLRYLTSLKTLDFSGNRIATLPAESFSTMRDLRHLVLEHNRVTQLDTELFSADSTPSLHTVRLDFNQVSGVGAGTFRHLEALQEVRLADNAVSSLSEGAFSDLAQLRAVSLDGNRLTELPDSTFSGLPRASRISLAHNQLTALNLDAFDQVGTLASLQLDASHNQIAALDMEREYWHSFTSFEYLDLSHNRIGYMTGKFFETMRSSLTHASLAHNNITNITRDVFGFMPYIQLLDLSDNAIDYIDYDSLRSAVNLQTLNVSRNNLTELPAELVQNLVSFRVLDVSYNHLTELPANLFRRTALQILRASHNNLTTFPGDCLSRVGDTLRELDLSHNRITILTDDLLHRLGHLARLDLSHNRILSVEAGALRGVRSLRRLDLSGNPLGDLSAAAALRDLPELRRLRLANASLTRFPTVSAYTLEEMDVSDNAIISLRAEAFSNLTSLRRLDLGANRLTVVERSVWSMLSDLRILSLSGNPFSNVSQLSLEGLEQLTELDISDIDTSEMQLDLLTPLESLTHLTISINDITSSPISSGGDDDGSLPALLRRRPSLRHLHVRLNGTLTSQLDGELGHHLCNITISGSAAEGIAAGALKRITCHHLHLALGDVPRQFRLPAAVFQSLDPAVRYVSVRTAGPVALGQPFTSEHPGRAGSVFLTDLSLDGEGWSCDCSDTGIGWVEQWLSVWRHNYCPQGDDDDFQCQETIRRLRQARCSSGKSVLAALSSDVECHGSGAATTSAAAMLLTAALALLASSATY</sequence>
<comment type="caution">
    <text evidence="6">The sequence shown here is derived from an EMBL/GenBank/DDBJ whole genome shotgun (WGS) entry which is preliminary data.</text>
</comment>
<evidence type="ECO:0000256" key="4">
    <source>
        <dbReference type="SAM" id="MobiDB-lite"/>
    </source>
</evidence>
<dbReference type="InterPro" id="IPR032675">
    <property type="entry name" value="LRR_dom_sf"/>
</dbReference>
<feature type="signal peptide" evidence="5">
    <location>
        <begin position="1"/>
        <end position="30"/>
    </location>
</feature>
<evidence type="ECO:0000256" key="5">
    <source>
        <dbReference type="SAM" id="SignalP"/>
    </source>
</evidence>
<dbReference type="PROSITE" id="PS51450">
    <property type="entry name" value="LRR"/>
    <property type="match status" value="5"/>
</dbReference>
<dbReference type="Pfam" id="PF13855">
    <property type="entry name" value="LRR_8"/>
    <property type="match status" value="9"/>
</dbReference>
<proteinExistence type="predicted"/>
<dbReference type="PANTHER" id="PTHR24373:SF275">
    <property type="entry name" value="TIR DOMAIN-CONTAINING PROTEIN"/>
    <property type="match status" value="1"/>
</dbReference>
<evidence type="ECO:0000256" key="2">
    <source>
        <dbReference type="ARBA" id="ARBA00022729"/>
    </source>
</evidence>
<dbReference type="SMART" id="SM00364">
    <property type="entry name" value="LRR_BAC"/>
    <property type="match status" value="14"/>
</dbReference>
<dbReference type="SMART" id="SM00369">
    <property type="entry name" value="LRR_TYP"/>
    <property type="match status" value="30"/>
</dbReference>
<evidence type="ECO:0000313" key="7">
    <source>
        <dbReference type="Proteomes" id="UP000440578"/>
    </source>
</evidence>
<feature type="region of interest" description="Disordered" evidence="4">
    <location>
        <begin position="32"/>
        <end position="57"/>
    </location>
</feature>
<feature type="chain" id="PRO_5025658066" evidence="5">
    <location>
        <begin position="31"/>
        <end position="1301"/>
    </location>
</feature>
<dbReference type="SUPFAM" id="SSF52058">
    <property type="entry name" value="L domain-like"/>
    <property type="match status" value="3"/>
</dbReference>
<reference evidence="6 7" key="1">
    <citation type="submission" date="2019-07" db="EMBL/GenBank/DDBJ databases">
        <title>Draft genome assembly of a fouling barnacle, Amphibalanus amphitrite (Darwin, 1854): The first reference genome for Thecostraca.</title>
        <authorList>
            <person name="Kim W."/>
        </authorList>
    </citation>
    <scope>NUCLEOTIDE SEQUENCE [LARGE SCALE GENOMIC DNA]</scope>
    <source>
        <strain evidence="6">SNU_AA5</strain>
        <tissue evidence="6">Soma without cirri and trophi</tissue>
    </source>
</reference>
<keyword evidence="3" id="KW-0677">Repeat</keyword>
<dbReference type="PANTHER" id="PTHR24373">
    <property type="entry name" value="SLIT RELATED LEUCINE-RICH REPEAT NEURONAL PROTEIN"/>
    <property type="match status" value="1"/>
</dbReference>
<organism evidence="6 7">
    <name type="scientific">Amphibalanus amphitrite</name>
    <name type="common">Striped barnacle</name>
    <name type="synonym">Balanus amphitrite</name>
    <dbReference type="NCBI Taxonomy" id="1232801"/>
    <lineage>
        <taxon>Eukaryota</taxon>
        <taxon>Metazoa</taxon>
        <taxon>Ecdysozoa</taxon>
        <taxon>Arthropoda</taxon>
        <taxon>Crustacea</taxon>
        <taxon>Multicrustacea</taxon>
        <taxon>Cirripedia</taxon>
        <taxon>Thoracica</taxon>
        <taxon>Thoracicalcarea</taxon>
        <taxon>Balanomorpha</taxon>
        <taxon>Balanoidea</taxon>
        <taxon>Balanidae</taxon>
        <taxon>Amphibalaninae</taxon>
        <taxon>Amphibalanus</taxon>
    </lineage>
</organism>
<dbReference type="InterPro" id="IPR050328">
    <property type="entry name" value="Dev_Immune_Receptor"/>
</dbReference>
<dbReference type="InterPro" id="IPR001611">
    <property type="entry name" value="Leu-rich_rpt"/>
</dbReference>
<dbReference type="SMART" id="SM00368">
    <property type="entry name" value="LRR_RI"/>
    <property type="match status" value="7"/>
</dbReference>
<evidence type="ECO:0000256" key="1">
    <source>
        <dbReference type="ARBA" id="ARBA00022614"/>
    </source>
</evidence>
<keyword evidence="1" id="KW-0433">Leucine-rich repeat</keyword>
<keyword evidence="2 5" id="KW-0732">Signal</keyword>